<protein>
    <submittedName>
        <fullName evidence="3">Transmembrane protein</fullName>
    </submittedName>
</protein>
<feature type="region of interest" description="Disordered" evidence="1">
    <location>
        <begin position="1"/>
        <end position="24"/>
    </location>
</feature>
<keyword evidence="2" id="KW-0472">Membrane</keyword>
<feature type="compositionally biased region" description="Basic and acidic residues" evidence="1">
    <location>
        <begin position="9"/>
        <end position="24"/>
    </location>
</feature>
<sequence length="241" mass="25315">MELPTGPDQPRRQFSEGAEDLDHDKAADFERLLEQALTSAKVREAMARTPGPDLEQLRTRALRARQAIAAAAEPEYLAYLRSRAAASSTAPSDPRQPPAEAPEGGWRGQWAPALAVLVPVLAGAAAVVLLLLGYALRLGDAGQDVAGQLVTAGWTSGAIAAVVALTGLIRLIAGATGNRSTVTGSFAERREDLERSRAAWQQALVDRGITPFLLGQLRDASSGTADPPLGRSHEVGGEPTT</sequence>
<dbReference type="KEGG" id="scy:SCATT_57290"/>
<keyword evidence="2 3" id="KW-0812">Transmembrane</keyword>
<evidence type="ECO:0000256" key="2">
    <source>
        <dbReference type="SAM" id="Phobius"/>
    </source>
</evidence>
<reference evidence="4" key="1">
    <citation type="submission" date="2011-12" db="EMBL/GenBank/DDBJ databases">
        <title>Complete genome sequence of Streptomyces cattleya strain DSM 46488.</title>
        <authorList>
            <person name="Ou H.-Y."/>
            <person name="Li P."/>
            <person name="Zhao C."/>
            <person name="O'Hagan D."/>
            <person name="Deng Z."/>
        </authorList>
    </citation>
    <scope>NUCLEOTIDE SEQUENCE [LARGE SCALE GENOMIC DNA]</scope>
    <source>
        <strain evidence="4">ATCC 35852 / DSM 46488 / JCM 4925 / NBRC 14057 / NRRL 8057</strain>
    </source>
</reference>
<feature type="compositionally biased region" description="Basic and acidic residues" evidence="1">
    <location>
        <begin position="231"/>
        <end position="241"/>
    </location>
</feature>
<proteinExistence type="predicted"/>
<dbReference type="KEGG" id="sct:SCAT_5729"/>
<dbReference type="AlphaFoldDB" id="F8JU00"/>
<feature type="transmembrane region" description="Helical" evidence="2">
    <location>
        <begin position="113"/>
        <end position="134"/>
    </location>
</feature>
<keyword evidence="2" id="KW-1133">Transmembrane helix</keyword>
<organism evidence="3 4">
    <name type="scientific">Streptantibioticus cattleyicolor (strain ATCC 35852 / DSM 46488 / JCM 4925 / NBRC 14057 / NRRL 8057)</name>
    <name type="common">Streptomyces cattleya</name>
    <dbReference type="NCBI Taxonomy" id="1003195"/>
    <lineage>
        <taxon>Bacteria</taxon>
        <taxon>Bacillati</taxon>
        <taxon>Actinomycetota</taxon>
        <taxon>Actinomycetes</taxon>
        <taxon>Kitasatosporales</taxon>
        <taxon>Streptomycetaceae</taxon>
        <taxon>Streptantibioticus</taxon>
    </lineage>
</organism>
<name>F8JU00_STREN</name>
<dbReference type="STRING" id="1003195.SCATT_57290"/>
<dbReference type="EMBL" id="CP003219">
    <property type="protein sequence ID" value="AEW98100.1"/>
    <property type="molecule type" value="Genomic_DNA"/>
</dbReference>
<evidence type="ECO:0000256" key="1">
    <source>
        <dbReference type="SAM" id="MobiDB-lite"/>
    </source>
</evidence>
<dbReference type="PATRIC" id="fig|1003195.11.peg.7142"/>
<evidence type="ECO:0000313" key="4">
    <source>
        <dbReference type="Proteomes" id="UP000007842"/>
    </source>
</evidence>
<dbReference type="Proteomes" id="UP000007842">
    <property type="component" value="Chromosome"/>
</dbReference>
<gene>
    <name evidence="3" type="ordered locus">SCATT_57290</name>
</gene>
<dbReference type="HOGENOM" id="CLU_063461_0_0_11"/>
<evidence type="ECO:0000313" key="3">
    <source>
        <dbReference type="EMBL" id="AEW98100.1"/>
    </source>
</evidence>
<dbReference type="OrthoDB" id="3868051at2"/>
<feature type="transmembrane region" description="Helical" evidence="2">
    <location>
        <begin position="154"/>
        <end position="173"/>
    </location>
</feature>
<accession>G8WYH0</accession>
<dbReference type="eggNOG" id="ENOG5031H9V">
    <property type="taxonomic scope" value="Bacteria"/>
</dbReference>
<feature type="region of interest" description="Disordered" evidence="1">
    <location>
        <begin position="220"/>
        <end position="241"/>
    </location>
</feature>
<accession>F8JU00</accession>
<keyword evidence="4" id="KW-1185">Reference proteome</keyword>
<dbReference type="RefSeq" id="WP_014146430.1">
    <property type="nucleotide sequence ID" value="NC_016111.1"/>
</dbReference>